<evidence type="ECO:0000313" key="2">
    <source>
        <dbReference type="EMBL" id="KAF2857132.1"/>
    </source>
</evidence>
<protein>
    <submittedName>
        <fullName evidence="2">Uncharacterized protein</fullName>
    </submittedName>
</protein>
<dbReference type="OrthoDB" id="4167490at2759"/>
<dbReference type="AlphaFoldDB" id="A0A6A7BPL1"/>
<keyword evidence="3" id="KW-1185">Reference proteome</keyword>
<feature type="region of interest" description="Disordered" evidence="1">
    <location>
        <begin position="156"/>
        <end position="181"/>
    </location>
</feature>
<organism evidence="2 3">
    <name type="scientific">Piedraia hortae CBS 480.64</name>
    <dbReference type="NCBI Taxonomy" id="1314780"/>
    <lineage>
        <taxon>Eukaryota</taxon>
        <taxon>Fungi</taxon>
        <taxon>Dikarya</taxon>
        <taxon>Ascomycota</taxon>
        <taxon>Pezizomycotina</taxon>
        <taxon>Dothideomycetes</taxon>
        <taxon>Dothideomycetidae</taxon>
        <taxon>Capnodiales</taxon>
        <taxon>Piedraiaceae</taxon>
        <taxon>Piedraia</taxon>
    </lineage>
</organism>
<evidence type="ECO:0000256" key="1">
    <source>
        <dbReference type="SAM" id="MobiDB-lite"/>
    </source>
</evidence>
<name>A0A6A7BPL1_9PEZI</name>
<evidence type="ECO:0000313" key="3">
    <source>
        <dbReference type="Proteomes" id="UP000799421"/>
    </source>
</evidence>
<accession>A0A6A7BPL1</accession>
<sequence>MDLTPIYIRGKRRSKRKDNQPDHLPPSLRSHKRHQPHRIPPAQQKTNPPSRLELLPTEVIQSIFLLSKNISLPLTSPTLKDQLTSPYMFTRFMDVTMRPLTGNILPSQAEVADARSVLNARFVTFGFFVGWVSQFLGSGAGGCIAVAVAGTGGPTTGPTTSTAVSEAGPTSSPAPGGSEGGAAAAQLITTPLMSVFPRLPPSKLLHGPWCESKISFLRLFSPSPNGAAVSSPDYPLARRGLFDAIVAGEFEAFTLLLRLGVSADLEVLRAVVMGESCGGEFVRVVLERVSEGWGEVDVLDQKLWEWVEEAERRGEGKAGVVRGLLQGA</sequence>
<dbReference type="Proteomes" id="UP000799421">
    <property type="component" value="Unassembled WGS sequence"/>
</dbReference>
<feature type="region of interest" description="Disordered" evidence="1">
    <location>
        <begin position="1"/>
        <end position="50"/>
    </location>
</feature>
<proteinExistence type="predicted"/>
<reference evidence="2" key="1">
    <citation type="journal article" date="2020" name="Stud. Mycol.">
        <title>101 Dothideomycetes genomes: a test case for predicting lifestyles and emergence of pathogens.</title>
        <authorList>
            <person name="Haridas S."/>
            <person name="Albert R."/>
            <person name="Binder M."/>
            <person name="Bloem J."/>
            <person name="Labutti K."/>
            <person name="Salamov A."/>
            <person name="Andreopoulos B."/>
            <person name="Baker S."/>
            <person name="Barry K."/>
            <person name="Bills G."/>
            <person name="Bluhm B."/>
            <person name="Cannon C."/>
            <person name="Castanera R."/>
            <person name="Culley D."/>
            <person name="Daum C."/>
            <person name="Ezra D."/>
            <person name="Gonzalez J."/>
            <person name="Henrissat B."/>
            <person name="Kuo A."/>
            <person name="Liang C."/>
            <person name="Lipzen A."/>
            <person name="Lutzoni F."/>
            <person name="Magnuson J."/>
            <person name="Mondo S."/>
            <person name="Nolan M."/>
            <person name="Ohm R."/>
            <person name="Pangilinan J."/>
            <person name="Park H.-J."/>
            <person name="Ramirez L."/>
            <person name="Alfaro M."/>
            <person name="Sun H."/>
            <person name="Tritt A."/>
            <person name="Yoshinaga Y."/>
            <person name="Zwiers L.-H."/>
            <person name="Turgeon B."/>
            <person name="Goodwin S."/>
            <person name="Spatafora J."/>
            <person name="Crous P."/>
            <person name="Grigoriev I."/>
        </authorList>
    </citation>
    <scope>NUCLEOTIDE SEQUENCE</scope>
    <source>
        <strain evidence="2">CBS 480.64</strain>
    </source>
</reference>
<dbReference type="EMBL" id="MU006064">
    <property type="protein sequence ID" value="KAF2857132.1"/>
    <property type="molecule type" value="Genomic_DNA"/>
</dbReference>
<gene>
    <name evidence="2" type="ORF">K470DRAFT_261096</name>
</gene>